<dbReference type="EMBL" id="MSFO01000011">
    <property type="protein sequence ID" value="PLB43308.1"/>
    <property type="molecule type" value="Genomic_DNA"/>
</dbReference>
<keyword evidence="3" id="KW-0337">GPI-anchor biosynthesis</keyword>
<protein>
    <submittedName>
        <fullName evidence="10">Putative GPI-anchor biosynthesis protein</fullName>
    </submittedName>
</protein>
<dbReference type="InterPro" id="IPR009580">
    <property type="entry name" value="GPI_biosynthesis_protein_Pig-F"/>
</dbReference>
<evidence type="ECO:0000256" key="5">
    <source>
        <dbReference type="ARBA" id="ARBA00022824"/>
    </source>
</evidence>
<proteinExistence type="predicted"/>
<evidence type="ECO:0000313" key="11">
    <source>
        <dbReference type="Proteomes" id="UP000234275"/>
    </source>
</evidence>
<feature type="transmembrane region" description="Helical" evidence="9">
    <location>
        <begin position="241"/>
        <end position="260"/>
    </location>
</feature>
<evidence type="ECO:0000313" key="10">
    <source>
        <dbReference type="EMBL" id="PLB43308.1"/>
    </source>
</evidence>
<evidence type="ECO:0000256" key="7">
    <source>
        <dbReference type="ARBA" id="ARBA00023136"/>
    </source>
</evidence>
<keyword evidence="5" id="KW-0256">Endoplasmic reticulum</keyword>
<feature type="transmembrane region" description="Helical" evidence="9">
    <location>
        <begin position="212"/>
        <end position="229"/>
    </location>
</feature>
<dbReference type="VEuPathDB" id="FungiDB:P170DRAFT_441741"/>
<dbReference type="RefSeq" id="XP_024698610.1">
    <property type="nucleotide sequence ID" value="XM_024850390.1"/>
</dbReference>
<dbReference type="GeneID" id="36558089"/>
<evidence type="ECO:0000256" key="4">
    <source>
        <dbReference type="ARBA" id="ARBA00022692"/>
    </source>
</evidence>
<comment type="caution">
    <text evidence="10">The sequence shown here is derived from an EMBL/GenBank/DDBJ whole genome shotgun (WGS) entry which is preliminary data.</text>
</comment>
<dbReference type="GO" id="GO:0005789">
    <property type="term" value="C:endoplasmic reticulum membrane"/>
    <property type="evidence" value="ECO:0007669"/>
    <property type="project" value="UniProtKB-SubCell"/>
</dbReference>
<accession>A0A2I2FRP0</accession>
<sequence>MTSTPSSPSPYAPPASPAIPVLPTSLAQTYVFIHPCLLLGLLALRFQSLTADPVAELLSDLPLLALLQVIFVMICLPPAGSVLSSKPETADPDDKKEKAPASPSAGPAGSVVLKPGKVGYRRRGPKTDSASASFVAKLIPALLSLILTFLLATPVFAALLVLFGAPVTTHHWQTLLCAAHMALLTSTGLIYVHGVDGAVWKEVWGAARPLDVVWGGALGTGLGAWFGAVPIPLDWDRPWQAYPITILVGAYVGYALGVGLGRTVLFGKRIDFEEEGDAKKVD</sequence>
<keyword evidence="4 9" id="KW-0812">Transmembrane</keyword>
<feature type="transmembrane region" description="Helical" evidence="9">
    <location>
        <begin position="175"/>
        <end position="192"/>
    </location>
</feature>
<dbReference type="OrthoDB" id="17366at2759"/>
<evidence type="ECO:0000256" key="9">
    <source>
        <dbReference type="SAM" id="Phobius"/>
    </source>
</evidence>
<dbReference type="STRING" id="1392250.A0A2I2FRP0"/>
<name>A0A2I2FRP0_9EURO</name>
<dbReference type="AlphaFoldDB" id="A0A2I2FRP0"/>
<comment type="pathway">
    <text evidence="2">Glycolipid biosynthesis; glycosylphosphatidylinositol-anchor biosynthesis.</text>
</comment>
<feature type="compositionally biased region" description="Basic and acidic residues" evidence="8">
    <location>
        <begin position="88"/>
        <end position="99"/>
    </location>
</feature>
<feature type="compositionally biased region" description="Low complexity" evidence="8">
    <location>
        <begin position="100"/>
        <end position="110"/>
    </location>
</feature>
<dbReference type="GO" id="GO:0006506">
    <property type="term" value="P:GPI anchor biosynthetic process"/>
    <property type="evidence" value="ECO:0007669"/>
    <property type="project" value="UniProtKB-UniPathway"/>
</dbReference>
<dbReference type="UniPathway" id="UPA00196"/>
<keyword evidence="7 9" id="KW-0472">Membrane</keyword>
<evidence type="ECO:0000256" key="1">
    <source>
        <dbReference type="ARBA" id="ARBA00004477"/>
    </source>
</evidence>
<gene>
    <name evidence="10" type="ORF">P170DRAFT_441741</name>
</gene>
<keyword evidence="11" id="KW-1185">Reference proteome</keyword>
<dbReference type="Proteomes" id="UP000234275">
    <property type="component" value="Unassembled WGS sequence"/>
</dbReference>
<feature type="region of interest" description="Disordered" evidence="8">
    <location>
        <begin position="85"/>
        <end position="110"/>
    </location>
</feature>
<evidence type="ECO:0000256" key="3">
    <source>
        <dbReference type="ARBA" id="ARBA00022502"/>
    </source>
</evidence>
<dbReference type="Pfam" id="PF06699">
    <property type="entry name" value="PIG-F"/>
    <property type="match status" value="1"/>
</dbReference>
<keyword evidence="6 9" id="KW-1133">Transmembrane helix</keyword>
<feature type="transmembrane region" description="Helical" evidence="9">
    <location>
        <begin position="138"/>
        <end position="163"/>
    </location>
</feature>
<feature type="transmembrane region" description="Helical" evidence="9">
    <location>
        <begin position="27"/>
        <end position="46"/>
    </location>
</feature>
<evidence type="ECO:0000256" key="2">
    <source>
        <dbReference type="ARBA" id="ARBA00004687"/>
    </source>
</evidence>
<evidence type="ECO:0000256" key="8">
    <source>
        <dbReference type="SAM" id="MobiDB-lite"/>
    </source>
</evidence>
<evidence type="ECO:0000256" key="6">
    <source>
        <dbReference type="ARBA" id="ARBA00022989"/>
    </source>
</evidence>
<organism evidence="10 11">
    <name type="scientific">Aspergillus steynii IBT 23096</name>
    <dbReference type="NCBI Taxonomy" id="1392250"/>
    <lineage>
        <taxon>Eukaryota</taxon>
        <taxon>Fungi</taxon>
        <taxon>Dikarya</taxon>
        <taxon>Ascomycota</taxon>
        <taxon>Pezizomycotina</taxon>
        <taxon>Eurotiomycetes</taxon>
        <taxon>Eurotiomycetidae</taxon>
        <taxon>Eurotiales</taxon>
        <taxon>Aspergillaceae</taxon>
        <taxon>Aspergillus</taxon>
        <taxon>Aspergillus subgen. Circumdati</taxon>
    </lineage>
</organism>
<comment type="subcellular location">
    <subcellularLocation>
        <location evidence="1">Endoplasmic reticulum membrane</location>
        <topology evidence="1">Multi-pass membrane protein</topology>
    </subcellularLocation>
</comment>
<reference evidence="10 11" key="1">
    <citation type="submission" date="2016-12" db="EMBL/GenBank/DDBJ databases">
        <title>The genomes of Aspergillus section Nigri reveals drivers in fungal speciation.</title>
        <authorList>
            <consortium name="DOE Joint Genome Institute"/>
            <person name="Vesth T.C."/>
            <person name="Nybo J."/>
            <person name="Theobald S."/>
            <person name="Brandl J."/>
            <person name="Frisvad J.C."/>
            <person name="Nielsen K.F."/>
            <person name="Lyhne E.K."/>
            <person name="Kogle M.E."/>
            <person name="Kuo A."/>
            <person name="Riley R."/>
            <person name="Clum A."/>
            <person name="Nolan M."/>
            <person name="Lipzen A."/>
            <person name="Salamov A."/>
            <person name="Henrissat B."/>
            <person name="Wiebenga A."/>
            <person name="De Vries R.P."/>
            <person name="Grigoriev I.V."/>
            <person name="Mortensen U.H."/>
            <person name="Andersen M.R."/>
            <person name="Baker S.E."/>
        </authorList>
    </citation>
    <scope>NUCLEOTIDE SEQUENCE [LARGE SCALE GENOMIC DNA]</scope>
    <source>
        <strain evidence="10 11">IBT 23096</strain>
    </source>
</reference>